<dbReference type="AlphaFoldDB" id="A0A1A3NJW6"/>
<proteinExistence type="predicted"/>
<comment type="caution">
    <text evidence="1">The sequence shown here is derived from an EMBL/GenBank/DDBJ whole genome shotgun (WGS) entry which is preliminary data.</text>
</comment>
<name>A0A1A3NJW6_MYCAS</name>
<evidence type="ECO:0000313" key="1">
    <source>
        <dbReference type="EMBL" id="OBK22106.1"/>
    </source>
</evidence>
<protein>
    <submittedName>
        <fullName evidence="1">Uncharacterized protein</fullName>
    </submittedName>
</protein>
<reference evidence="1 2" key="1">
    <citation type="submission" date="2016-06" db="EMBL/GenBank/DDBJ databases">
        <authorList>
            <person name="Kjaerup R.B."/>
            <person name="Dalgaard T.S."/>
            <person name="Juul-Madsen H.R."/>
        </authorList>
    </citation>
    <scope>NUCLEOTIDE SEQUENCE [LARGE SCALE GENOMIC DNA]</scope>
    <source>
        <strain evidence="1 2">1165133.8</strain>
    </source>
</reference>
<dbReference type="EMBL" id="LZLS01000191">
    <property type="protein sequence ID" value="OBK22106.1"/>
    <property type="molecule type" value="Genomic_DNA"/>
</dbReference>
<organism evidence="1 2">
    <name type="scientific">Mycobacterium asiaticum</name>
    <dbReference type="NCBI Taxonomy" id="1790"/>
    <lineage>
        <taxon>Bacteria</taxon>
        <taxon>Bacillati</taxon>
        <taxon>Actinomycetota</taxon>
        <taxon>Actinomycetes</taxon>
        <taxon>Mycobacteriales</taxon>
        <taxon>Mycobacteriaceae</taxon>
        <taxon>Mycobacterium</taxon>
    </lineage>
</organism>
<sequence>MSPADVVPGRKGLFDDLQVVVDSGLQLEDHAAVTDGLGLENYVTLTTIGDRVTRVQIFDRYQLRGSV</sequence>
<gene>
    <name evidence="1" type="ORF">A5634_08010</name>
</gene>
<evidence type="ECO:0000313" key="2">
    <source>
        <dbReference type="Proteomes" id="UP000093928"/>
    </source>
</evidence>
<dbReference type="Proteomes" id="UP000093928">
    <property type="component" value="Unassembled WGS sequence"/>
</dbReference>
<accession>A0A1A3NJW6</accession>